<evidence type="ECO:0000313" key="14">
    <source>
        <dbReference type="Proteomes" id="UP000429523"/>
    </source>
</evidence>
<dbReference type="EMBL" id="QXGD01000385">
    <property type="protein sequence ID" value="KAE9241227.1"/>
    <property type="molecule type" value="Genomic_DNA"/>
</dbReference>
<evidence type="ECO:0000313" key="21">
    <source>
        <dbReference type="Proteomes" id="UP000486351"/>
    </source>
</evidence>
<evidence type="ECO:0000313" key="16">
    <source>
        <dbReference type="Proteomes" id="UP000437068"/>
    </source>
</evidence>
<evidence type="ECO:0000313" key="18">
    <source>
        <dbReference type="Proteomes" id="UP000440732"/>
    </source>
</evidence>
<name>A0A6A3FHE5_9STRA</name>
<dbReference type="EMBL" id="QXFZ01000354">
    <property type="protein sequence ID" value="KAE9119716.1"/>
    <property type="molecule type" value="Genomic_DNA"/>
</dbReference>
<proteinExistence type="predicted"/>
<comment type="caution">
    <text evidence="5">The sequence shown here is derived from an EMBL/GenBank/DDBJ whole genome shotgun (WGS) entry which is preliminary data.</text>
</comment>
<dbReference type="Proteomes" id="UP000486351">
    <property type="component" value="Unassembled WGS sequence"/>
</dbReference>
<dbReference type="InterPro" id="IPR045379">
    <property type="entry name" value="Crinkler_N"/>
</dbReference>
<evidence type="ECO:0000313" key="15">
    <source>
        <dbReference type="Proteomes" id="UP000433483"/>
    </source>
</evidence>
<evidence type="ECO:0000256" key="2">
    <source>
        <dbReference type="ARBA" id="ARBA00004613"/>
    </source>
</evidence>
<comment type="subcellular location">
    <subcellularLocation>
        <location evidence="1">Host cell</location>
    </subcellularLocation>
    <subcellularLocation>
        <location evidence="2">Secreted</location>
    </subcellularLocation>
</comment>
<evidence type="ECO:0000313" key="12">
    <source>
        <dbReference type="EMBL" id="KAE9316546.1"/>
    </source>
</evidence>
<organism evidence="5 14">
    <name type="scientific">Phytophthora fragariae</name>
    <dbReference type="NCBI Taxonomy" id="53985"/>
    <lineage>
        <taxon>Eukaryota</taxon>
        <taxon>Sar</taxon>
        <taxon>Stramenopiles</taxon>
        <taxon>Oomycota</taxon>
        <taxon>Peronosporomycetes</taxon>
        <taxon>Peronosporales</taxon>
        <taxon>Peronosporaceae</taxon>
        <taxon>Phytophthora</taxon>
    </lineage>
</organism>
<accession>A0A6A3FHE5</accession>
<protein>
    <recommendedName>
        <fullName evidence="4">Crinkler effector protein N-terminal domain-containing protein</fullName>
    </recommendedName>
</protein>
<dbReference type="Proteomes" id="UP000429523">
    <property type="component" value="Unassembled WGS sequence"/>
</dbReference>
<evidence type="ECO:0000313" key="19">
    <source>
        <dbReference type="Proteomes" id="UP000441208"/>
    </source>
</evidence>
<dbReference type="Proteomes" id="UP000440367">
    <property type="component" value="Unassembled WGS sequence"/>
</dbReference>
<evidence type="ECO:0000313" key="20">
    <source>
        <dbReference type="Proteomes" id="UP000476176"/>
    </source>
</evidence>
<dbReference type="EMBL" id="QXGF01000373">
    <property type="protein sequence ID" value="KAE8941238.1"/>
    <property type="molecule type" value="Genomic_DNA"/>
</dbReference>
<gene>
    <name evidence="12" type="ORF">PF001_g7276</name>
    <name evidence="11" type="ORF">PF002_g9375</name>
    <name evidence="10" type="ORF">PF004_g7159</name>
    <name evidence="9" type="ORF">PF005_g8072</name>
    <name evidence="8" type="ORF">PF006_g7412</name>
    <name evidence="6" type="ORF">PF007_g8450</name>
    <name evidence="13" type="ORF">PF008_g7274</name>
    <name evidence="5" type="ORF">PF009_g8971</name>
    <name evidence="7" type="ORF">PF010_g7471</name>
</gene>
<dbReference type="GO" id="GO:0005576">
    <property type="term" value="C:extracellular region"/>
    <property type="evidence" value="ECO:0007669"/>
    <property type="project" value="UniProtKB-SubCell"/>
</dbReference>
<evidence type="ECO:0000313" key="5">
    <source>
        <dbReference type="EMBL" id="KAE8941238.1"/>
    </source>
</evidence>
<dbReference type="EMBL" id="QXGC01000304">
    <property type="protein sequence ID" value="KAE9241215.1"/>
    <property type="molecule type" value="Genomic_DNA"/>
</dbReference>
<dbReference type="Pfam" id="PF20147">
    <property type="entry name" value="Crinkler"/>
    <property type="match status" value="1"/>
</dbReference>
<dbReference type="Proteomes" id="UP000440732">
    <property type="component" value="Unassembled WGS sequence"/>
</dbReference>
<evidence type="ECO:0000313" key="17">
    <source>
        <dbReference type="Proteomes" id="UP000440367"/>
    </source>
</evidence>
<dbReference type="EMBL" id="QXGA01000317">
    <property type="protein sequence ID" value="KAE9147959.1"/>
    <property type="molecule type" value="Genomic_DNA"/>
</dbReference>
<evidence type="ECO:0000313" key="9">
    <source>
        <dbReference type="EMBL" id="KAE9218915.1"/>
    </source>
</evidence>
<dbReference type="EMBL" id="QXFX01000318">
    <property type="protein sequence ID" value="KAE9120496.1"/>
    <property type="molecule type" value="Genomic_DNA"/>
</dbReference>
<evidence type="ECO:0000313" key="6">
    <source>
        <dbReference type="EMBL" id="KAE9119716.1"/>
    </source>
</evidence>
<reference evidence="14 15" key="1">
    <citation type="submission" date="2018-08" db="EMBL/GenBank/DDBJ databases">
        <title>Genomic investigation of the strawberry pathogen Phytophthora fragariae indicates pathogenicity is determined by transcriptional variation in three key races.</title>
        <authorList>
            <person name="Adams T.M."/>
            <person name="Armitage A.D."/>
            <person name="Sobczyk M.K."/>
            <person name="Bates H.J."/>
            <person name="Dunwell J.M."/>
            <person name="Nellist C.F."/>
            <person name="Harrison R.J."/>
        </authorList>
    </citation>
    <scope>NUCLEOTIDE SEQUENCE [LARGE SCALE GENOMIC DNA]</scope>
    <source>
        <strain evidence="12 16">A4</strain>
        <strain evidence="11 17">BC-1</strain>
        <strain evidence="10 20">BC-23</strain>
        <strain evidence="9 15">NOV-27</strain>
        <strain evidence="8 18">NOV-5</strain>
        <strain evidence="6 19">NOV-71</strain>
        <strain evidence="13 21">NOV-77</strain>
        <strain evidence="5 14">NOV-9</strain>
        <strain evidence="7 22">ONT-3</strain>
    </source>
</reference>
<evidence type="ECO:0000256" key="1">
    <source>
        <dbReference type="ARBA" id="ARBA00004340"/>
    </source>
</evidence>
<dbReference type="OrthoDB" id="126569at2759"/>
<dbReference type="EMBL" id="QXGE01000306">
    <property type="protein sequence ID" value="KAE9316546.1"/>
    <property type="molecule type" value="Genomic_DNA"/>
</dbReference>
<evidence type="ECO:0000313" key="7">
    <source>
        <dbReference type="EMBL" id="KAE9120496.1"/>
    </source>
</evidence>
<dbReference type="Proteomes" id="UP000437068">
    <property type="component" value="Unassembled WGS sequence"/>
</dbReference>
<evidence type="ECO:0000313" key="10">
    <source>
        <dbReference type="EMBL" id="KAE9241215.1"/>
    </source>
</evidence>
<dbReference type="Proteomes" id="UP000433483">
    <property type="component" value="Unassembled WGS sequence"/>
</dbReference>
<sequence>MVKVMLTCAFVGGEGSSFDVKIKDGEKVSKLKKKIKHENQNKLKTVDAKDLQLFLAKATDGAWLWSRSEDVKKLKKGERTALIEALTQGDGSSIRSPDPRAGGGSGRCWVSSWCDCFTLS</sequence>
<evidence type="ECO:0000313" key="13">
    <source>
        <dbReference type="EMBL" id="KAE9348587.1"/>
    </source>
</evidence>
<evidence type="ECO:0000256" key="3">
    <source>
        <dbReference type="ARBA" id="ARBA00022525"/>
    </source>
</evidence>
<evidence type="ECO:0000313" key="22">
    <source>
        <dbReference type="Proteomes" id="UP000488956"/>
    </source>
</evidence>
<dbReference type="EMBL" id="QXFY01000304">
    <property type="protein sequence ID" value="KAE9348587.1"/>
    <property type="molecule type" value="Genomic_DNA"/>
</dbReference>
<dbReference type="EMBL" id="QXGB01000335">
    <property type="protein sequence ID" value="KAE9218915.1"/>
    <property type="molecule type" value="Genomic_DNA"/>
</dbReference>
<dbReference type="Proteomes" id="UP000488956">
    <property type="component" value="Unassembled WGS sequence"/>
</dbReference>
<keyword evidence="15" id="KW-1185">Reference proteome</keyword>
<feature type="domain" description="Crinkler effector protein N-terminal" evidence="4">
    <location>
        <begin position="4"/>
        <end position="75"/>
    </location>
</feature>
<dbReference type="GO" id="GO:0043657">
    <property type="term" value="C:host cell"/>
    <property type="evidence" value="ECO:0007669"/>
    <property type="project" value="UniProtKB-SubCell"/>
</dbReference>
<dbReference type="AlphaFoldDB" id="A0A6A3FHE5"/>
<dbReference type="Proteomes" id="UP000441208">
    <property type="component" value="Unassembled WGS sequence"/>
</dbReference>
<keyword evidence="3" id="KW-0964">Secreted</keyword>
<evidence type="ECO:0000313" key="8">
    <source>
        <dbReference type="EMBL" id="KAE9147959.1"/>
    </source>
</evidence>
<evidence type="ECO:0000313" key="11">
    <source>
        <dbReference type="EMBL" id="KAE9241227.1"/>
    </source>
</evidence>
<evidence type="ECO:0000259" key="4">
    <source>
        <dbReference type="Pfam" id="PF20147"/>
    </source>
</evidence>
<dbReference type="Proteomes" id="UP000476176">
    <property type="component" value="Unassembled WGS sequence"/>
</dbReference>